<accession>A0ABR3ESB2</accession>
<comment type="caution">
    <text evidence="2">The sequence shown here is derived from an EMBL/GenBank/DDBJ whole genome shotgun (WGS) entry which is preliminary data.</text>
</comment>
<proteinExistence type="predicted"/>
<dbReference type="SUPFAM" id="SSF56112">
    <property type="entry name" value="Protein kinase-like (PK-like)"/>
    <property type="match status" value="1"/>
</dbReference>
<dbReference type="PRINTS" id="PR00109">
    <property type="entry name" value="TYRKINASE"/>
</dbReference>
<dbReference type="PANTHER" id="PTHR44329">
    <property type="entry name" value="SERINE/THREONINE-PROTEIN KINASE TNNI3K-RELATED"/>
    <property type="match status" value="1"/>
</dbReference>
<dbReference type="InterPro" id="IPR011009">
    <property type="entry name" value="Kinase-like_dom_sf"/>
</dbReference>
<dbReference type="PROSITE" id="PS50011">
    <property type="entry name" value="PROTEIN_KINASE_DOM"/>
    <property type="match status" value="1"/>
</dbReference>
<dbReference type="Gene3D" id="1.10.510.10">
    <property type="entry name" value="Transferase(Phosphotransferase) domain 1"/>
    <property type="match status" value="1"/>
</dbReference>
<reference evidence="2 3" key="1">
    <citation type="submission" date="2024-02" db="EMBL/GenBank/DDBJ databases">
        <title>A draft genome for the cacao thread blight pathogen Marasmius crinis-equi.</title>
        <authorList>
            <person name="Cohen S.P."/>
            <person name="Baruah I.K."/>
            <person name="Amoako-Attah I."/>
            <person name="Bukari Y."/>
            <person name="Meinhardt L.W."/>
            <person name="Bailey B.A."/>
        </authorList>
    </citation>
    <scope>NUCLEOTIDE SEQUENCE [LARGE SCALE GENOMIC DNA]</scope>
    <source>
        <strain evidence="2 3">GH-76</strain>
    </source>
</reference>
<dbReference type="SMART" id="SM00220">
    <property type="entry name" value="S_TKc"/>
    <property type="match status" value="1"/>
</dbReference>
<dbReference type="EMBL" id="JBAHYK010002134">
    <property type="protein sequence ID" value="KAL0565750.1"/>
    <property type="molecule type" value="Genomic_DNA"/>
</dbReference>
<dbReference type="InterPro" id="IPR008271">
    <property type="entry name" value="Ser/Thr_kinase_AS"/>
</dbReference>
<feature type="domain" description="Protein kinase" evidence="1">
    <location>
        <begin position="82"/>
        <end position="349"/>
    </location>
</feature>
<sequence>MDIDQELAYLEGLFEDKPRLATFLEQRGEDAQDWLDRLQLLVDNPHLSLPPQLCSSIFKVMIRLSKLSGLHPKCLSIHNVHKLGQHPIAAGGFGDVWKGVIGDSDSGGPIVCLKIVKVYLTSDVQALFKEYLREAIVWRQLKHPNLLPFLGIYYLEDEISPWMEKGNLAQYLKATEGENIDRLVLVYDVAAGLAYLHSKKIVHGDLKGVNILITPDGRACIGDFGLSRVADTHAQLRLTTSTSRPAGTGRWLAPEILSAEAGPSKKSDMYAFGCVCYEIFTIRQPFYELPNEMAVAVQVLVNKRRPSRPKETDSSELSSEMWSIMERCWDSDPESRPSAAWVVKQVETMTRSDSERVSGISPAPIWSDATFAHIWDNIQHEDFPLTDSATPDHFPLTEDEYTNLLHGFIKYDAVLL</sequence>
<organism evidence="2 3">
    <name type="scientific">Marasmius crinis-equi</name>
    <dbReference type="NCBI Taxonomy" id="585013"/>
    <lineage>
        <taxon>Eukaryota</taxon>
        <taxon>Fungi</taxon>
        <taxon>Dikarya</taxon>
        <taxon>Basidiomycota</taxon>
        <taxon>Agaricomycotina</taxon>
        <taxon>Agaricomycetes</taxon>
        <taxon>Agaricomycetidae</taxon>
        <taxon>Agaricales</taxon>
        <taxon>Marasmiineae</taxon>
        <taxon>Marasmiaceae</taxon>
        <taxon>Marasmius</taxon>
    </lineage>
</organism>
<evidence type="ECO:0000259" key="1">
    <source>
        <dbReference type="PROSITE" id="PS50011"/>
    </source>
</evidence>
<dbReference type="InterPro" id="IPR001245">
    <property type="entry name" value="Ser-Thr/Tyr_kinase_cat_dom"/>
</dbReference>
<dbReference type="InterPro" id="IPR051681">
    <property type="entry name" value="Ser/Thr_Kinases-Pseudokinases"/>
</dbReference>
<dbReference type="Proteomes" id="UP001465976">
    <property type="component" value="Unassembled WGS sequence"/>
</dbReference>
<name>A0ABR3ESB2_9AGAR</name>
<keyword evidence="3" id="KW-1185">Reference proteome</keyword>
<dbReference type="InterPro" id="IPR000719">
    <property type="entry name" value="Prot_kinase_dom"/>
</dbReference>
<dbReference type="Pfam" id="PF07714">
    <property type="entry name" value="PK_Tyr_Ser-Thr"/>
    <property type="match status" value="1"/>
</dbReference>
<protein>
    <submittedName>
        <fullName evidence="2">Rho guanine nucleotide exchange factor</fullName>
    </submittedName>
</protein>
<evidence type="ECO:0000313" key="3">
    <source>
        <dbReference type="Proteomes" id="UP001465976"/>
    </source>
</evidence>
<evidence type="ECO:0000313" key="2">
    <source>
        <dbReference type="EMBL" id="KAL0565750.1"/>
    </source>
</evidence>
<dbReference type="PROSITE" id="PS00108">
    <property type="entry name" value="PROTEIN_KINASE_ST"/>
    <property type="match status" value="1"/>
</dbReference>
<gene>
    <name evidence="2" type="primary">TUS1_36</name>
    <name evidence="2" type="ORF">V5O48_016268</name>
</gene>